<dbReference type="Gene3D" id="3.60.40.10">
    <property type="entry name" value="PPM-type phosphatase domain"/>
    <property type="match status" value="1"/>
</dbReference>
<feature type="domain" description="PPM-type phosphatase" evidence="1">
    <location>
        <begin position="11"/>
        <end position="232"/>
    </location>
</feature>
<proteinExistence type="predicted"/>
<dbReference type="SUPFAM" id="SSF81606">
    <property type="entry name" value="PP2C-like"/>
    <property type="match status" value="1"/>
</dbReference>
<dbReference type="InterPro" id="IPR001932">
    <property type="entry name" value="PPM-type_phosphatase-like_dom"/>
</dbReference>
<name>A0AA43KDP8_9CYAN</name>
<dbReference type="Pfam" id="PF13672">
    <property type="entry name" value="PP2C_2"/>
    <property type="match status" value="1"/>
</dbReference>
<reference evidence="2 3" key="1">
    <citation type="journal article" date="2023" name="J. Phycol.">
        <title>Chrysosporum ovalisporum is synonymous with the true-branching cyanobacterium Umezakia natans (Nostocales/Aphanizomenonaceae).</title>
        <authorList>
            <person name="McGregor G.B."/>
            <person name="Sendall B.C."/>
            <person name="Niiyama Y."/>
            <person name="Tuji A."/>
            <person name="Willis A."/>
        </authorList>
    </citation>
    <scope>NUCLEOTIDE SEQUENCE [LARGE SCALE GENOMIC DNA]</scope>
    <source>
        <strain evidence="2 3">ANA360D</strain>
    </source>
</reference>
<accession>A0AA43KDP8</accession>
<evidence type="ECO:0000313" key="3">
    <source>
        <dbReference type="Proteomes" id="UP001159387"/>
    </source>
</evidence>
<comment type="caution">
    <text evidence="2">The sequence shown here is derived from an EMBL/GenBank/DDBJ whole genome shotgun (WGS) entry which is preliminary data.</text>
</comment>
<evidence type="ECO:0000259" key="1">
    <source>
        <dbReference type="Pfam" id="PF13672"/>
    </source>
</evidence>
<dbReference type="AlphaFoldDB" id="A0AA43KDP8"/>
<evidence type="ECO:0000313" key="2">
    <source>
        <dbReference type="EMBL" id="MDH6062098.1"/>
    </source>
</evidence>
<dbReference type="EMBL" id="JANQDH010000116">
    <property type="protein sequence ID" value="MDH6062098.1"/>
    <property type="molecule type" value="Genomic_DNA"/>
</dbReference>
<sequence length="254" mass="28761">MVWKAVARSQVGRIHQSQKLPCQDHCGYHILSNDVIVGVVADGAGSAKYSDEGSKLAVKTVLDYFKTINLEPGKLSCSRSEEETRELLTEIVENVIRQLQQTAEEKHCHINDFACTLLVLIATPDWLGAMQVGDGFIVVRSQSSEDYQLLFTPDKGEFVNETTFITSTHALEEMQVKVMSSPRFIAAATDGLEKVAIRFIDWKPFSPFFKPFEEYLQETGDPEQDDQYLLEFLDSERLNARTDDDKTLLLCLWE</sequence>
<protein>
    <submittedName>
        <fullName evidence="2">Protein phosphatase 2C domain-containing protein</fullName>
    </submittedName>
</protein>
<keyword evidence="3" id="KW-1185">Reference proteome</keyword>
<gene>
    <name evidence="2" type="ORF">NWP17_16930</name>
</gene>
<dbReference type="RefSeq" id="WP_280656038.1">
    <property type="nucleotide sequence ID" value="NZ_JANQDH010000116.1"/>
</dbReference>
<dbReference type="InterPro" id="IPR036457">
    <property type="entry name" value="PPM-type-like_dom_sf"/>
</dbReference>
<organism evidence="2 3">
    <name type="scientific">Chrysosporum bergii ANA360D</name>
    <dbReference type="NCBI Taxonomy" id="617107"/>
    <lineage>
        <taxon>Bacteria</taxon>
        <taxon>Bacillati</taxon>
        <taxon>Cyanobacteriota</taxon>
        <taxon>Cyanophyceae</taxon>
        <taxon>Nostocales</taxon>
        <taxon>Nodulariaceae</taxon>
        <taxon>Chrysosporum</taxon>
    </lineage>
</organism>
<dbReference type="Proteomes" id="UP001159387">
    <property type="component" value="Unassembled WGS sequence"/>
</dbReference>